<organism evidence="2 3">
    <name type="scientific">Candidatus Falkowbacteria bacterium RIFOXYC2_FULL_36_12</name>
    <dbReference type="NCBI Taxonomy" id="1798002"/>
    <lineage>
        <taxon>Bacteria</taxon>
        <taxon>Candidatus Falkowiibacteriota</taxon>
    </lineage>
</organism>
<feature type="coiled-coil region" evidence="1">
    <location>
        <begin position="248"/>
        <end position="293"/>
    </location>
</feature>
<comment type="caution">
    <text evidence="2">The sequence shown here is derived from an EMBL/GenBank/DDBJ whole genome shotgun (WGS) entry which is preliminary data.</text>
</comment>
<keyword evidence="1" id="KW-0175">Coiled coil</keyword>
<dbReference type="Proteomes" id="UP000179001">
    <property type="component" value="Unassembled WGS sequence"/>
</dbReference>
<dbReference type="EMBL" id="MFGJ01000006">
    <property type="protein sequence ID" value="OGF32240.1"/>
    <property type="molecule type" value="Genomic_DNA"/>
</dbReference>
<gene>
    <name evidence="2" type="ORF">A2478_02855</name>
</gene>
<reference evidence="2 3" key="1">
    <citation type="journal article" date="2016" name="Nat. Commun.">
        <title>Thousands of microbial genomes shed light on interconnected biogeochemical processes in an aquifer system.</title>
        <authorList>
            <person name="Anantharaman K."/>
            <person name="Brown C.T."/>
            <person name="Hug L.A."/>
            <person name="Sharon I."/>
            <person name="Castelle C.J."/>
            <person name="Probst A.J."/>
            <person name="Thomas B.C."/>
            <person name="Singh A."/>
            <person name="Wilkins M.J."/>
            <person name="Karaoz U."/>
            <person name="Brodie E.L."/>
            <person name="Williams K.H."/>
            <person name="Hubbard S.S."/>
            <person name="Banfield J.F."/>
        </authorList>
    </citation>
    <scope>NUCLEOTIDE SEQUENCE [LARGE SCALE GENOMIC DNA]</scope>
</reference>
<evidence type="ECO:0008006" key="4">
    <source>
        <dbReference type="Google" id="ProtNLM"/>
    </source>
</evidence>
<evidence type="ECO:0000256" key="1">
    <source>
        <dbReference type="SAM" id="Coils"/>
    </source>
</evidence>
<dbReference type="STRING" id="1798002.A2478_02855"/>
<evidence type="ECO:0000313" key="2">
    <source>
        <dbReference type="EMBL" id="OGF32240.1"/>
    </source>
</evidence>
<dbReference type="AlphaFoldDB" id="A0A1F5SZV8"/>
<accession>A0A1F5SZV8</accession>
<proteinExistence type="predicted"/>
<sequence>MKRISLLIIAICFIGFYSNLGCVGCDRYETVAQQTNRVCVIYPFAFFTSNEGGAISSKIYTTGKHNFDNGPTHCYDFDLANQETKVAVEVLMTDKVNLPLNINCSWRMIPETVIDAAVHYLPADQFTIMTAGNNAFRLDTVSVEDIFNRNVLPYFDEVSRDVIDESNSKTFNMANVAKEIERRLTERLSQVRIPRIKITSESQFEFNPEADLNDPTQSISILDVINIEAISIPDYKAPDSLLAVISNIQTAKAQVVQLREMLKQAKLQNEIMKTKAEADRDEALNLRDALARNPNIIRQQLFHMLQGAIDDSVAVGTDGHHISNTRVFIIPENMTNSLRLQLE</sequence>
<name>A0A1F5SZV8_9BACT</name>
<protein>
    <recommendedName>
        <fullName evidence="4">Band 7 domain-containing protein</fullName>
    </recommendedName>
</protein>
<evidence type="ECO:0000313" key="3">
    <source>
        <dbReference type="Proteomes" id="UP000179001"/>
    </source>
</evidence>